<name>A0A1H4GG21_9BURK</name>
<dbReference type="PROSITE" id="PS00622">
    <property type="entry name" value="HTH_LUXR_1"/>
    <property type="match status" value="1"/>
</dbReference>
<dbReference type="RefSeq" id="WP_090535319.1">
    <property type="nucleotide sequence ID" value="NZ_FNRQ01000006.1"/>
</dbReference>
<accession>A0A1H4GG21</accession>
<evidence type="ECO:0000256" key="1">
    <source>
        <dbReference type="ARBA" id="ARBA00022553"/>
    </source>
</evidence>
<keyword evidence="7" id="KW-1185">Reference proteome</keyword>
<dbReference type="CDD" id="cd17535">
    <property type="entry name" value="REC_NarL-like"/>
    <property type="match status" value="1"/>
</dbReference>
<dbReference type="InterPro" id="IPR000792">
    <property type="entry name" value="Tscrpt_reg_LuxR_C"/>
</dbReference>
<dbReference type="Pfam" id="PF00196">
    <property type="entry name" value="GerE"/>
    <property type="match status" value="1"/>
</dbReference>
<dbReference type="Proteomes" id="UP000198638">
    <property type="component" value="Unassembled WGS sequence"/>
</dbReference>
<evidence type="ECO:0000259" key="5">
    <source>
        <dbReference type="PROSITE" id="PS50110"/>
    </source>
</evidence>
<dbReference type="SMART" id="SM00421">
    <property type="entry name" value="HTH_LUXR"/>
    <property type="match status" value="1"/>
</dbReference>
<dbReference type="InterPro" id="IPR016032">
    <property type="entry name" value="Sig_transdc_resp-reg_C-effctor"/>
</dbReference>
<dbReference type="InterPro" id="IPR058245">
    <property type="entry name" value="NreC/VraR/RcsB-like_REC"/>
</dbReference>
<dbReference type="SMART" id="SM00448">
    <property type="entry name" value="REC"/>
    <property type="match status" value="1"/>
</dbReference>
<keyword evidence="1 3" id="KW-0597">Phosphoprotein</keyword>
<dbReference type="STRING" id="83784.SAMN05192564_1066"/>
<dbReference type="CDD" id="cd06170">
    <property type="entry name" value="LuxR_C_like"/>
    <property type="match status" value="1"/>
</dbReference>
<dbReference type="AlphaFoldDB" id="A0A1H4GG21"/>
<dbReference type="PROSITE" id="PS50110">
    <property type="entry name" value="RESPONSE_REGULATORY"/>
    <property type="match status" value="1"/>
</dbReference>
<dbReference type="Pfam" id="PF00072">
    <property type="entry name" value="Response_reg"/>
    <property type="match status" value="1"/>
</dbReference>
<sequence>MKRIAVIDDHPIIRGTLARVLREDGELELVGEAGDGEEGLKLILEEAPDLAILDLDLPRLDGLSLIRRIRMQDGKVRILVLSAKPEQVMATHTRVAGANGYVSKGREIGELMTAVKTVLFGYDCFPADASGSSRGGSGLDSLSPREVEVLQYLARGISNKEISNRLCVSDKTVSTYKTRLQEKLGLSSLAGLIEFAALHKLID</sequence>
<evidence type="ECO:0000256" key="2">
    <source>
        <dbReference type="ARBA" id="ARBA00023125"/>
    </source>
</evidence>
<feature type="domain" description="HTH luxR-type" evidence="4">
    <location>
        <begin position="135"/>
        <end position="200"/>
    </location>
</feature>
<dbReference type="GO" id="GO:0003677">
    <property type="term" value="F:DNA binding"/>
    <property type="evidence" value="ECO:0007669"/>
    <property type="project" value="UniProtKB-KW"/>
</dbReference>
<evidence type="ECO:0000259" key="4">
    <source>
        <dbReference type="PROSITE" id="PS50043"/>
    </source>
</evidence>
<dbReference type="OrthoDB" id="9816469at2"/>
<dbReference type="Gene3D" id="1.10.10.10">
    <property type="entry name" value="Winged helix-like DNA-binding domain superfamily/Winged helix DNA-binding domain"/>
    <property type="match status" value="1"/>
</dbReference>
<dbReference type="SUPFAM" id="SSF52172">
    <property type="entry name" value="CheY-like"/>
    <property type="match status" value="1"/>
</dbReference>
<dbReference type="PANTHER" id="PTHR45566">
    <property type="entry name" value="HTH-TYPE TRANSCRIPTIONAL REGULATOR YHJB-RELATED"/>
    <property type="match status" value="1"/>
</dbReference>
<dbReference type="InterPro" id="IPR036388">
    <property type="entry name" value="WH-like_DNA-bd_sf"/>
</dbReference>
<dbReference type="InterPro" id="IPR011006">
    <property type="entry name" value="CheY-like_superfamily"/>
</dbReference>
<feature type="modified residue" description="4-aspartylphosphate" evidence="3">
    <location>
        <position position="54"/>
    </location>
</feature>
<dbReference type="InterPro" id="IPR051015">
    <property type="entry name" value="EvgA-like"/>
</dbReference>
<gene>
    <name evidence="6" type="ORF">SAMN05192564_1066</name>
</gene>
<reference evidence="7" key="1">
    <citation type="submission" date="2016-10" db="EMBL/GenBank/DDBJ databases">
        <authorList>
            <person name="Varghese N."/>
            <person name="Submissions S."/>
        </authorList>
    </citation>
    <scope>NUCLEOTIDE SEQUENCE [LARGE SCALE GENOMIC DNA]</scope>
    <source>
        <strain evidence="7">LMG 24000</strain>
    </source>
</reference>
<dbReference type="PROSITE" id="PS50043">
    <property type="entry name" value="HTH_LUXR_2"/>
    <property type="match status" value="1"/>
</dbReference>
<dbReference type="PANTHER" id="PTHR45566:SF2">
    <property type="entry name" value="NARL SUBFAMILY"/>
    <property type="match status" value="1"/>
</dbReference>
<protein>
    <submittedName>
        <fullName evidence="6">Two component transcriptional regulator, LuxR family</fullName>
    </submittedName>
</protein>
<feature type="domain" description="Response regulatory" evidence="5">
    <location>
        <begin position="3"/>
        <end position="119"/>
    </location>
</feature>
<dbReference type="GO" id="GO:0006355">
    <property type="term" value="P:regulation of DNA-templated transcription"/>
    <property type="evidence" value="ECO:0007669"/>
    <property type="project" value="InterPro"/>
</dbReference>
<evidence type="ECO:0000256" key="3">
    <source>
        <dbReference type="PROSITE-ProRule" id="PRU00169"/>
    </source>
</evidence>
<dbReference type="InterPro" id="IPR001789">
    <property type="entry name" value="Sig_transdc_resp-reg_receiver"/>
</dbReference>
<proteinExistence type="predicted"/>
<keyword evidence="2" id="KW-0238">DNA-binding</keyword>
<dbReference type="PRINTS" id="PR00038">
    <property type="entry name" value="HTHLUXR"/>
</dbReference>
<organism evidence="6 7">
    <name type="scientific">Paraburkholderia sartisoli</name>
    <dbReference type="NCBI Taxonomy" id="83784"/>
    <lineage>
        <taxon>Bacteria</taxon>
        <taxon>Pseudomonadati</taxon>
        <taxon>Pseudomonadota</taxon>
        <taxon>Betaproteobacteria</taxon>
        <taxon>Burkholderiales</taxon>
        <taxon>Burkholderiaceae</taxon>
        <taxon>Paraburkholderia</taxon>
    </lineage>
</organism>
<evidence type="ECO:0000313" key="6">
    <source>
        <dbReference type="EMBL" id="SEB08573.1"/>
    </source>
</evidence>
<dbReference type="GO" id="GO:0000160">
    <property type="term" value="P:phosphorelay signal transduction system"/>
    <property type="evidence" value="ECO:0007669"/>
    <property type="project" value="InterPro"/>
</dbReference>
<dbReference type="SUPFAM" id="SSF46894">
    <property type="entry name" value="C-terminal effector domain of the bipartite response regulators"/>
    <property type="match status" value="1"/>
</dbReference>
<evidence type="ECO:0000313" key="7">
    <source>
        <dbReference type="Proteomes" id="UP000198638"/>
    </source>
</evidence>
<dbReference type="Gene3D" id="3.40.50.2300">
    <property type="match status" value="1"/>
</dbReference>
<dbReference type="EMBL" id="FNRQ01000006">
    <property type="protein sequence ID" value="SEB08573.1"/>
    <property type="molecule type" value="Genomic_DNA"/>
</dbReference>